<proteinExistence type="predicted"/>
<evidence type="ECO:0000313" key="1">
    <source>
        <dbReference type="EMBL" id="GAG25741.1"/>
    </source>
</evidence>
<comment type="caution">
    <text evidence="1">The sequence shown here is derived from an EMBL/GenBank/DDBJ whole genome shotgun (WGS) entry which is preliminary data.</text>
</comment>
<feature type="non-terminal residue" evidence="1">
    <location>
        <position position="134"/>
    </location>
</feature>
<dbReference type="AlphaFoldDB" id="X0XL85"/>
<name>X0XL85_9ZZZZ</name>
<accession>X0XL85</accession>
<gene>
    <name evidence="1" type="ORF">S01H1_57345</name>
</gene>
<organism evidence="1">
    <name type="scientific">marine sediment metagenome</name>
    <dbReference type="NCBI Taxonomy" id="412755"/>
    <lineage>
        <taxon>unclassified sequences</taxon>
        <taxon>metagenomes</taxon>
        <taxon>ecological metagenomes</taxon>
    </lineage>
</organism>
<reference evidence="1" key="1">
    <citation type="journal article" date="2014" name="Front. Microbiol.">
        <title>High frequency of phylogenetically diverse reductive dehalogenase-homologous genes in deep subseafloor sedimentary metagenomes.</title>
        <authorList>
            <person name="Kawai M."/>
            <person name="Futagami T."/>
            <person name="Toyoda A."/>
            <person name="Takaki Y."/>
            <person name="Nishi S."/>
            <person name="Hori S."/>
            <person name="Arai W."/>
            <person name="Tsubouchi T."/>
            <person name="Morono Y."/>
            <person name="Uchiyama I."/>
            <person name="Ito T."/>
            <person name="Fujiyama A."/>
            <person name="Inagaki F."/>
            <person name="Takami H."/>
        </authorList>
    </citation>
    <scope>NUCLEOTIDE SEQUENCE</scope>
    <source>
        <strain evidence="1">Expedition CK06-06</strain>
    </source>
</reference>
<protein>
    <submittedName>
        <fullName evidence="1">Uncharacterized protein</fullName>
    </submittedName>
</protein>
<sequence length="134" mass="14714">MTETQRKAAAICAISELLSTKPLSDSLVDMYVSALDDLSAAEVEKAAHVAMRTLKFMPRPVELRELAGRGQPNLEDRALLAWGAVLRAINDGANSYDHVDFDDRAINATIRGMGGWPELLERGGADFDVWARKE</sequence>
<dbReference type="EMBL" id="BARS01037392">
    <property type="protein sequence ID" value="GAG25741.1"/>
    <property type="molecule type" value="Genomic_DNA"/>
</dbReference>